<comment type="caution">
    <text evidence="2">The sequence shown here is derived from an EMBL/GenBank/DDBJ whole genome shotgun (WGS) entry which is preliminary data.</text>
</comment>
<sequence length="145" mass="15797">MDLPSFLWLWRIAAWSMGFTLSAYLVLAVSGGWISFSRQTQRSRPGWLRPLHYTVGGIMVALVLLLLAIGIVGTLGEYGSLGHSMHLPAGLDVVALVVLSASSAIFISPQRPWVRYLHVGTNLLLLGALAVVTLTGWQVVQKYLP</sequence>
<keyword evidence="1" id="KW-1133">Transmembrane helix</keyword>
<name>A0ABW6IDL1_9CYAN</name>
<evidence type="ECO:0000313" key="3">
    <source>
        <dbReference type="Proteomes" id="UP001600165"/>
    </source>
</evidence>
<evidence type="ECO:0000313" key="2">
    <source>
        <dbReference type="EMBL" id="MFE4106246.1"/>
    </source>
</evidence>
<dbReference type="Proteomes" id="UP001600165">
    <property type="component" value="Unassembled WGS sequence"/>
</dbReference>
<gene>
    <name evidence="2" type="ORF">ACFVKH_08160</name>
</gene>
<dbReference type="RefSeq" id="WP_377963819.1">
    <property type="nucleotide sequence ID" value="NZ_JBHZOL010000058.1"/>
</dbReference>
<feature type="transmembrane region" description="Helical" evidence="1">
    <location>
        <begin position="87"/>
        <end position="107"/>
    </location>
</feature>
<feature type="transmembrane region" description="Helical" evidence="1">
    <location>
        <begin position="12"/>
        <end position="34"/>
    </location>
</feature>
<dbReference type="InterPro" id="IPR025067">
    <property type="entry name" value="DUF4079"/>
</dbReference>
<organism evidence="2 3">
    <name type="scientific">Almyronema epifaneia S1</name>
    <dbReference type="NCBI Taxonomy" id="2991925"/>
    <lineage>
        <taxon>Bacteria</taxon>
        <taxon>Bacillati</taxon>
        <taxon>Cyanobacteriota</taxon>
        <taxon>Cyanophyceae</taxon>
        <taxon>Nodosilineales</taxon>
        <taxon>Nodosilineaceae</taxon>
        <taxon>Almyronema</taxon>
        <taxon>Almyronema epifaneia</taxon>
    </lineage>
</organism>
<keyword evidence="3" id="KW-1185">Reference proteome</keyword>
<feature type="transmembrane region" description="Helical" evidence="1">
    <location>
        <begin position="55"/>
        <end position="75"/>
    </location>
</feature>
<keyword evidence="1" id="KW-0472">Membrane</keyword>
<reference evidence="2 3" key="1">
    <citation type="submission" date="2024-10" db="EMBL/GenBank/DDBJ databases">
        <authorList>
            <person name="Ratan Roy A."/>
            <person name="Morales Sandoval P.H."/>
            <person name="De Los Santos Villalobos S."/>
            <person name="Chakraborty S."/>
            <person name="Mukherjee J."/>
        </authorList>
    </citation>
    <scope>NUCLEOTIDE SEQUENCE [LARGE SCALE GENOMIC DNA]</scope>
    <source>
        <strain evidence="2 3">S1</strain>
    </source>
</reference>
<dbReference type="Pfam" id="PF13301">
    <property type="entry name" value="DUF4079"/>
    <property type="match status" value="1"/>
</dbReference>
<protein>
    <submittedName>
        <fullName evidence="2">DUF4079 domain-containing protein</fullName>
    </submittedName>
</protein>
<dbReference type="EMBL" id="JBHZOL010000058">
    <property type="protein sequence ID" value="MFE4106246.1"/>
    <property type="molecule type" value="Genomic_DNA"/>
</dbReference>
<accession>A0ABW6IDL1</accession>
<proteinExistence type="predicted"/>
<evidence type="ECO:0000256" key="1">
    <source>
        <dbReference type="SAM" id="Phobius"/>
    </source>
</evidence>
<feature type="transmembrane region" description="Helical" evidence="1">
    <location>
        <begin position="119"/>
        <end position="140"/>
    </location>
</feature>
<keyword evidence="1" id="KW-0812">Transmembrane</keyword>